<dbReference type="Proteomes" id="UP000031631">
    <property type="component" value="Chromosome"/>
</dbReference>
<gene>
    <name evidence="1" type="ORF">TBH_C1456</name>
</gene>
<proteinExistence type="predicted"/>
<evidence type="ECO:0000313" key="2">
    <source>
        <dbReference type="Proteomes" id="UP000031631"/>
    </source>
</evidence>
<accession>A0A7U6JHD8</accession>
<protein>
    <submittedName>
        <fullName evidence="1">Uncharacterized protein</fullName>
    </submittedName>
</protein>
<sequence>MLFICLWERIIMLLNPATKYVALSASNRARIKARLAGNGKPLSKAATPIRALFEAPNKLKIKRKAALSAPVRQPLNLESSVDHSFQILSYCFSKQLL</sequence>
<organism evidence="1 2">
    <name type="scientific">Thiolapillus brandeum</name>
    <dbReference type="NCBI Taxonomy" id="1076588"/>
    <lineage>
        <taxon>Bacteria</taxon>
        <taxon>Pseudomonadati</taxon>
        <taxon>Pseudomonadota</taxon>
        <taxon>Gammaproteobacteria</taxon>
        <taxon>Chromatiales</taxon>
        <taxon>Sedimenticolaceae</taxon>
        <taxon>Thiolapillus</taxon>
    </lineage>
</organism>
<dbReference type="EMBL" id="AP012273">
    <property type="protein sequence ID" value="BAO44379.1"/>
    <property type="molecule type" value="Genomic_DNA"/>
</dbReference>
<name>A0A7U6JHD8_9GAMM</name>
<dbReference type="AlphaFoldDB" id="A0A7U6JHD8"/>
<evidence type="ECO:0000313" key="1">
    <source>
        <dbReference type="EMBL" id="BAO44379.1"/>
    </source>
</evidence>
<reference evidence="1 2" key="1">
    <citation type="journal article" date="2014" name="PLoS ONE">
        <title>Physiological and genomic features of a novel sulfur-oxidizing gammaproteobacterium belonging to a previously uncultivated symbiotic lineage isolated from a hydrothermal vent.</title>
        <authorList>
            <person name="Nunoura T."/>
            <person name="Takaki Y."/>
            <person name="Kazama H."/>
            <person name="Kakuta J."/>
            <person name="Shimamura S."/>
            <person name="Makita H."/>
            <person name="Hirai M."/>
            <person name="Miyazaki M."/>
            <person name="Takai K."/>
        </authorList>
    </citation>
    <scope>NUCLEOTIDE SEQUENCE [LARGE SCALE GENOMIC DNA]</scope>
    <source>
        <strain evidence="1 2">Hiromi1</strain>
    </source>
</reference>
<keyword evidence="2" id="KW-1185">Reference proteome</keyword>
<dbReference type="KEGG" id="tbn:TBH_C1456"/>